<dbReference type="InterPro" id="IPR023408">
    <property type="entry name" value="MscS_beta-dom_sf"/>
</dbReference>
<evidence type="ECO:0000259" key="11">
    <source>
        <dbReference type="Pfam" id="PF21082"/>
    </source>
</evidence>
<dbReference type="InterPro" id="IPR011066">
    <property type="entry name" value="MscS_channel_C_sf"/>
</dbReference>
<dbReference type="Gene3D" id="2.30.30.60">
    <property type="match status" value="1"/>
</dbReference>
<dbReference type="EMBL" id="JASNJD010000011">
    <property type="protein sequence ID" value="MDK3019012.1"/>
    <property type="molecule type" value="Genomic_DNA"/>
</dbReference>
<feature type="transmembrane region" description="Helical" evidence="8">
    <location>
        <begin position="285"/>
        <end position="306"/>
    </location>
</feature>
<feature type="compositionally biased region" description="Gly residues" evidence="7">
    <location>
        <begin position="97"/>
        <end position="109"/>
    </location>
</feature>
<keyword evidence="6 8" id="KW-0472">Membrane</keyword>
<comment type="similarity">
    <text evidence="2">Belongs to the MscS (TC 1.A.23) family.</text>
</comment>
<feature type="transmembrane region" description="Helical" evidence="8">
    <location>
        <begin position="244"/>
        <end position="264"/>
    </location>
</feature>
<gene>
    <name evidence="13" type="ORF">QO033_15110</name>
</gene>
<sequence length="806" mass="88056">MTMLLRLVLMFWLLMLAPLPGMAQSLFSLGTGSSTATGRSGADAAAADPVNNLAEALKQAAAAGVKVIVVDPEGRPVPTAATSDAGPTVPAEAGAGKADGTGAGSGMKGGSSMMMAQSRIDAFRLALRERLDALPNSINEVAYILRATSPDGRIRTYAEVLFWNIVFLVIGYIIYARVYGPHLAGKFIIPKVKAAPRGYLEKMPFLVYRFFAGMLGTVLCIVVALILGTIFARYGDDLSVQLTATAIFATFFVSRSVSDLWRMILSPFLSQYRMPHFSDRDARRIYYWASALTSFNVATVVFSTWINDFGLNYNAYALLYGMLTLLGALGNVLLLVVNGRAISHAIRGGRAVTEVTWMARMLSYLWAPVMLGYFIYSWLRLFYELVMEVPVGIPPIAAAYSSFVAIIVVYAAINYGIELYFARSRGRAVLNDISTAAERAEAEASGLSRSLRLHAPSITTYEQLARHVSGLLAFTAGVYALVLIWDTKRRLSQNPMVDSLMDVIVILFIGYVVYHMFRIWIDSRIAEEAGEAGESELGDEGGAAGASRLATLLPLFRGAILAVVVVSIGLIALMELGINVSPLFAGAGVVGLAVGFGAQTLVRDIFSGAFFLIDDAFRKGEYIDIGDVKGTVEKISVRSFQLRHHLGALHTIPFGEIKVLTNFSRDWVIMKLPLRVTYDTDVEKVRKLIKRLGQELLSDPVIGDNFIQPLKSQGVIEMQDSAMIIRVKFMTKPGDQFLVRKRVYEEIRELFAREGIKFAHREVTVRLADGDSKELTPEQREAVAGAVQGAIEDDDLEQGGGHADDR</sequence>
<feature type="chain" id="PRO_5047138250" evidence="9">
    <location>
        <begin position="24"/>
        <end position="806"/>
    </location>
</feature>
<keyword evidence="5 8" id="KW-1133">Transmembrane helix</keyword>
<dbReference type="InterPro" id="IPR049142">
    <property type="entry name" value="MS_channel_1st"/>
</dbReference>
<dbReference type="InterPro" id="IPR045276">
    <property type="entry name" value="YbiO_bact"/>
</dbReference>
<dbReference type="SUPFAM" id="SSF50182">
    <property type="entry name" value="Sm-like ribonucleoproteins"/>
    <property type="match status" value="1"/>
</dbReference>
<dbReference type="InterPro" id="IPR006685">
    <property type="entry name" value="MscS_channel_2nd"/>
</dbReference>
<name>A0ABT7F312_9RHOB</name>
<comment type="subcellular location">
    <subcellularLocation>
        <location evidence="1">Cell membrane</location>
        <topology evidence="1">Multi-pass membrane protein</topology>
    </subcellularLocation>
</comment>
<dbReference type="PANTHER" id="PTHR30460">
    <property type="entry name" value="MODERATE CONDUCTANCE MECHANOSENSITIVE CHANNEL YBIO"/>
    <property type="match status" value="1"/>
</dbReference>
<feature type="transmembrane region" description="Helical" evidence="8">
    <location>
        <begin position="318"/>
        <end position="337"/>
    </location>
</feature>
<dbReference type="Proteomes" id="UP001243757">
    <property type="component" value="Unassembled WGS sequence"/>
</dbReference>
<evidence type="ECO:0000256" key="5">
    <source>
        <dbReference type="ARBA" id="ARBA00022989"/>
    </source>
</evidence>
<evidence type="ECO:0000313" key="13">
    <source>
        <dbReference type="EMBL" id="MDK3019012.1"/>
    </source>
</evidence>
<dbReference type="Gene3D" id="1.10.287.1260">
    <property type="match status" value="1"/>
</dbReference>
<evidence type="ECO:0000256" key="6">
    <source>
        <dbReference type="ARBA" id="ARBA00023136"/>
    </source>
</evidence>
<reference evidence="13 14" key="1">
    <citation type="submission" date="2023-05" db="EMBL/GenBank/DDBJ databases">
        <title>Pseudodonghicola sp. nov.</title>
        <authorList>
            <person name="Huang J."/>
        </authorList>
    </citation>
    <scope>NUCLEOTIDE SEQUENCE [LARGE SCALE GENOMIC DNA]</scope>
    <source>
        <strain evidence="13 14">IC7</strain>
    </source>
</reference>
<keyword evidence="3" id="KW-1003">Cell membrane</keyword>
<feature type="transmembrane region" description="Helical" evidence="8">
    <location>
        <begin position="497"/>
        <end position="514"/>
    </location>
</feature>
<dbReference type="SUPFAM" id="SSF82689">
    <property type="entry name" value="Mechanosensitive channel protein MscS (YggB), C-terminal domain"/>
    <property type="match status" value="1"/>
</dbReference>
<evidence type="ECO:0000256" key="2">
    <source>
        <dbReference type="ARBA" id="ARBA00008017"/>
    </source>
</evidence>
<evidence type="ECO:0000259" key="10">
    <source>
        <dbReference type="Pfam" id="PF00924"/>
    </source>
</evidence>
<keyword evidence="9" id="KW-0732">Signal</keyword>
<dbReference type="SUPFAM" id="SSF82861">
    <property type="entry name" value="Mechanosensitive channel protein MscS (YggB), transmembrane region"/>
    <property type="match status" value="1"/>
</dbReference>
<feature type="domain" description="Mechanosensitive ion channel MscS" evidence="10">
    <location>
        <begin position="600"/>
        <end position="665"/>
    </location>
</feature>
<protein>
    <submittedName>
        <fullName evidence="13">Mechanosensitive ion channel family protein</fullName>
    </submittedName>
</protein>
<evidence type="ECO:0000256" key="1">
    <source>
        <dbReference type="ARBA" id="ARBA00004651"/>
    </source>
</evidence>
<feature type="domain" description="Mechanosensitive ion channel MscS C-terminal" evidence="11">
    <location>
        <begin position="674"/>
        <end position="758"/>
    </location>
</feature>
<evidence type="ECO:0000259" key="12">
    <source>
        <dbReference type="Pfam" id="PF21088"/>
    </source>
</evidence>
<dbReference type="RefSeq" id="WP_284481816.1">
    <property type="nucleotide sequence ID" value="NZ_JASNJD010000011.1"/>
</dbReference>
<feature type="region of interest" description="Disordered" evidence="7">
    <location>
        <begin position="76"/>
        <end position="109"/>
    </location>
</feature>
<evidence type="ECO:0000256" key="4">
    <source>
        <dbReference type="ARBA" id="ARBA00022692"/>
    </source>
</evidence>
<feature type="signal peptide" evidence="9">
    <location>
        <begin position="1"/>
        <end position="23"/>
    </location>
</feature>
<comment type="caution">
    <text evidence="13">The sequence shown here is derived from an EMBL/GenBank/DDBJ whole genome shotgun (WGS) entry which is preliminary data.</text>
</comment>
<keyword evidence="4 8" id="KW-0812">Transmembrane</keyword>
<dbReference type="PANTHER" id="PTHR30460:SF0">
    <property type="entry name" value="MODERATE CONDUCTANCE MECHANOSENSITIVE CHANNEL YBIO"/>
    <property type="match status" value="1"/>
</dbReference>
<feature type="transmembrane region" description="Helical" evidence="8">
    <location>
        <begin position="555"/>
        <end position="574"/>
    </location>
</feature>
<dbReference type="Pfam" id="PF21088">
    <property type="entry name" value="MS_channel_1st"/>
    <property type="match status" value="1"/>
</dbReference>
<evidence type="ECO:0000256" key="9">
    <source>
        <dbReference type="SAM" id="SignalP"/>
    </source>
</evidence>
<dbReference type="InterPro" id="IPR049278">
    <property type="entry name" value="MS_channel_C"/>
</dbReference>
<proteinExistence type="inferred from homology"/>
<dbReference type="Pfam" id="PF00924">
    <property type="entry name" value="MS_channel_2nd"/>
    <property type="match status" value="1"/>
</dbReference>
<dbReference type="Gene3D" id="3.30.70.100">
    <property type="match status" value="1"/>
</dbReference>
<feature type="transmembrane region" description="Helical" evidence="8">
    <location>
        <begin position="396"/>
        <end position="417"/>
    </location>
</feature>
<feature type="transmembrane region" description="Helical" evidence="8">
    <location>
        <begin position="357"/>
        <end position="376"/>
    </location>
</feature>
<keyword evidence="14" id="KW-1185">Reference proteome</keyword>
<feature type="domain" description="Mechanosensitive ion channel transmembrane helices 2/3" evidence="12">
    <location>
        <begin position="560"/>
        <end position="599"/>
    </location>
</feature>
<feature type="transmembrane region" description="Helical" evidence="8">
    <location>
        <begin position="580"/>
        <end position="602"/>
    </location>
</feature>
<evidence type="ECO:0000256" key="7">
    <source>
        <dbReference type="SAM" id="MobiDB-lite"/>
    </source>
</evidence>
<dbReference type="InterPro" id="IPR011014">
    <property type="entry name" value="MscS_channel_TM-2"/>
</dbReference>
<accession>A0ABT7F312</accession>
<organism evidence="13 14">
    <name type="scientific">Pseudodonghicola flavimaris</name>
    <dbReference type="NCBI Taxonomy" id="3050036"/>
    <lineage>
        <taxon>Bacteria</taxon>
        <taxon>Pseudomonadati</taxon>
        <taxon>Pseudomonadota</taxon>
        <taxon>Alphaproteobacteria</taxon>
        <taxon>Rhodobacterales</taxon>
        <taxon>Paracoccaceae</taxon>
        <taxon>Pseudodonghicola</taxon>
    </lineage>
</organism>
<evidence type="ECO:0000313" key="14">
    <source>
        <dbReference type="Proteomes" id="UP001243757"/>
    </source>
</evidence>
<feature type="transmembrane region" description="Helical" evidence="8">
    <location>
        <begin position="160"/>
        <end position="178"/>
    </location>
</feature>
<feature type="transmembrane region" description="Helical" evidence="8">
    <location>
        <begin position="464"/>
        <end position="485"/>
    </location>
</feature>
<feature type="transmembrane region" description="Helical" evidence="8">
    <location>
        <begin position="206"/>
        <end position="232"/>
    </location>
</feature>
<dbReference type="InterPro" id="IPR010920">
    <property type="entry name" value="LSM_dom_sf"/>
</dbReference>
<evidence type="ECO:0000256" key="3">
    <source>
        <dbReference type="ARBA" id="ARBA00022475"/>
    </source>
</evidence>
<evidence type="ECO:0000256" key="8">
    <source>
        <dbReference type="SAM" id="Phobius"/>
    </source>
</evidence>
<dbReference type="Pfam" id="PF21082">
    <property type="entry name" value="MS_channel_3rd"/>
    <property type="match status" value="1"/>
</dbReference>